<protein>
    <recommendedName>
        <fullName evidence="3">NmrA-like domain-containing protein</fullName>
    </recommendedName>
</protein>
<sequence>MSPRVAIAGASGNLGPAVLKALLSAGFEVTVLTRAGSHNKDNFGRAQVVPVDYSSLESLTSALSGHDVVVNTLGAISRDIHLRLVDAAVAAQVQRFIPSEFGSDTTNENAAKLQTRNCVLEVTFHNRHSTTNLWNSDTLFGLTDIVRRLQNDNETKAVVFKSDVPKYFLNHLDLQIEPFDPTVPSRMIELLYNMTNLPQVTIAAVEGIARGAGNEFLISLDIRFATKAHTLLGQPEVGMGLMPGGGGGQYLPRLIGRGRAMEFILSSKDVTAEDAEEMGWINRAFDTSAEMHAHIDNLVSRLVLFPLGSLGAAKQSINQATRPPLEDLLMDAASFLERLANPAVQTTIARALAATSNQSDSYGEQFLGEFIPTFYN</sequence>
<evidence type="ECO:0000259" key="3">
    <source>
        <dbReference type="Pfam" id="PF05368"/>
    </source>
</evidence>
<dbReference type="InterPro" id="IPR051609">
    <property type="entry name" value="NmrA/Isoflavone_reductase-like"/>
</dbReference>
<dbReference type="InterPro" id="IPR008030">
    <property type="entry name" value="NmrA-like"/>
</dbReference>
<name>A0A8H6V4K1_9EURO</name>
<dbReference type="Gene3D" id="3.90.226.10">
    <property type="entry name" value="2-enoyl-CoA Hydratase, Chain A, domain 1"/>
    <property type="match status" value="1"/>
</dbReference>
<reference evidence="4" key="1">
    <citation type="submission" date="2020-06" db="EMBL/GenBank/DDBJ databases">
        <title>Draft genome sequences of strains closely related to Aspergillus parafelis and Aspergillus hiratsukae.</title>
        <authorList>
            <person name="Dos Santos R.A.C."/>
            <person name="Rivero-Menendez O."/>
            <person name="Steenwyk J.L."/>
            <person name="Mead M.E."/>
            <person name="Goldman G.H."/>
            <person name="Alastruey-Izquierdo A."/>
            <person name="Rokas A."/>
        </authorList>
    </citation>
    <scope>NUCLEOTIDE SEQUENCE</scope>
    <source>
        <strain evidence="4">CNM-CM5623</strain>
    </source>
</reference>
<comment type="caution">
    <text evidence="4">The sequence shown here is derived from an EMBL/GenBank/DDBJ whole genome shotgun (WGS) entry which is preliminary data.</text>
</comment>
<dbReference type="SUPFAM" id="SSF52096">
    <property type="entry name" value="ClpP/crotonase"/>
    <property type="match status" value="1"/>
</dbReference>
<dbReference type="AlphaFoldDB" id="A0A8H6V4K1"/>
<evidence type="ECO:0000313" key="4">
    <source>
        <dbReference type="EMBL" id="KAF7173660.1"/>
    </source>
</evidence>
<dbReference type="InterPro" id="IPR029045">
    <property type="entry name" value="ClpP/crotonase-like_dom_sf"/>
</dbReference>
<gene>
    <name evidence="4" type="ORF">CNMCM5623_005893</name>
</gene>
<dbReference type="SUPFAM" id="SSF51735">
    <property type="entry name" value="NAD(P)-binding Rossmann-fold domains"/>
    <property type="match status" value="1"/>
</dbReference>
<feature type="domain" description="NmrA-like" evidence="3">
    <location>
        <begin position="3"/>
        <end position="112"/>
    </location>
</feature>
<organism evidence="4 5">
    <name type="scientific">Aspergillus felis</name>
    <dbReference type="NCBI Taxonomy" id="1287682"/>
    <lineage>
        <taxon>Eukaryota</taxon>
        <taxon>Fungi</taxon>
        <taxon>Dikarya</taxon>
        <taxon>Ascomycota</taxon>
        <taxon>Pezizomycotina</taxon>
        <taxon>Eurotiomycetes</taxon>
        <taxon>Eurotiomycetidae</taxon>
        <taxon>Eurotiales</taxon>
        <taxon>Aspergillaceae</taxon>
        <taxon>Aspergillus</taxon>
        <taxon>Aspergillus subgen. Fumigati</taxon>
    </lineage>
</organism>
<keyword evidence="2" id="KW-0560">Oxidoreductase</keyword>
<dbReference type="InterPro" id="IPR036291">
    <property type="entry name" value="NAD(P)-bd_dom_sf"/>
</dbReference>
<dbReference type="PANTHER" id="PTHR47706:SF1">
    <property type="entry name" value="CIPA-LIKE, PUTATIVE (AFU_ORTHOLOGUE AFUA_1G12460)-RELATED"/>
    <property type="match status" value="1"/>
</dbReference>
<evidence type="ECO:0000256" key="2">
    <source>
        <dbReference type="ARBA" id="ARBA00023002"/>
    </source>
</evidence>
<dbReference type="Gene3D" id="3.40.50.720">
    <property type="entry name" value="NAD(P)-binding Rossmann-like Domain"/>
    <property type="match status" value="1"/>
</dbReference>
<dbReference type="GO" id="GO:0016491">
    <property type="term" value="F:oxidoreductase activity"/>
    <property type="evidence" value="ECO:0007669"/>
    <property type="project" value="UniProtKB-KW"/>
</dbReference>
<accession>A0A8H6V4K1</accession>
<dbReference type="CDD" id="cd06558">
    <property type="entry name" value="crotonase-like"/>
    <property type="match status" value="1"/>
</dbReference>
<dbReference type="PANTHER" id="PTHR47706">
    <property type="entry name" value="NMRA-LIKE FAMILY PROTEIN"/>
    <property type="match status" value="1"/>
</dbReference>
<keyword evidence="1" id="KW-0521">NADP</keyword>
<proteinExistence type="predicted"/>
<dbReference type="InterPro" id="IPR001753">
    <property type="entry name" value="Enoyl-CoA_hydra/iso"/>
</dbReference>
<dbReference type="EMBL" id="JACBAE010001061">
    <property type="protein sequence ID" value="KAF7173660.1"/>
    <property type="molecule type" value="Genomic_DNA"/>
</dbReference>
<dbReference type="Pfam" id="PF05368">
    <property type="entry name" value="NmrA"/>
    <property type="match status" value="1"/>
</dbReference>
<dbReference type="Proteomes" id="UP000654922">
    <property type="component" value="Unassembled WGS sequence"/>
</dbReference>
<dbReference type="Pfam" id="PF00378">
    <property type="entry name" value="ECH_1"/>
    <property type="match status" value="1"/>
</dbReference>
<evidence type="ECO:0000256" key="1">
    <source>
        <dbReference type="ARBA" id="ARBA00022857"/>
    </source>
</evidence>
<evidence type="ECO:0000313" key="5">
    <source>
        <dbReference type="Proteomes" id="UP000654922"/>
    </source>
</evidence>
<dbReference type="OrthoDB" id="410701at2759"/>